<dbReference type="EMBL" id="CP014692">
    <property type="protein sequence ID" value="AQS86385.1"/>
    <property type="molecule type" value="Genomic_DNA"/>
</dbReference>
<dbReference type="Proteomes" id="UP000188937">
    <property type="component" value="Chromosome"/>
</dbReference>
<dbReference type="InterPro" id="IPR036388">
    <property type="entry name" value="WH-like_DNA-bd_sf"/>
</dbReference>
<feature type="domain" description="DprA winged helix" evidence="3">
    <location>
        <begin position="318"/>
        <end position="377"/>
    </location>
</feature>
<dbReference type="Pfam" id="PF02481">
    <property type="entry name" value="DNA_processg_A"/>
    <property type="match status" value="1"/>
</dbReference>
<dbReference type="GO" id="GO:0009294">
    <property type="term" value="P:DNA-mediated transformation"/>
    <property type="evidence" value="ECO:0007669"/>
    <property type="project" value="InterPro"/>
</dbReference>
<accession>A0A1U9KKS2</accession>
<dbReference type="AlphaFoldDB" id="A0A1U9KKS2"/>
<dbReference type="RefSeq" id="WP_077814356.1">
    <property type="nucleotide sequence ID" value="NZ_CP014692.1"/>
</dbReference>
<dbReference type="PANTHER" id="PTHR43022:SF1">
    <property type="entry name" value="PROTEIN SMF"/>
    <property type="match status" value="1"/>
</dbReference>
<name>A0A1U9KKS2_ACEAC</name>
<evidence type="ECO:0000259" key="2">
    <source>
        <dbReference type="Pfam" id="PF02481"/>
    </source>
</evidence>
<sequence>MNEDRHLNPELPALLRLARTENVGPVTWRRLMQEYSSAEEALAALPERARRGGRKGPLRIPEQAEIEREIEGVLSLGGRIVTLFDPDYPPLLAELPDSPPILSILGNGACLSAPRSVGIVGARNASAAGMRFAESLATELSHAGITVISGLARGIDAAAHRGALHGSFPEWGSSVAAIAGGLDVVYPTENAALQTLLAEKGAVVTEAPLGTQPQARHFPRRNRLIAGLSLGTVVVEAAMNSGSLITAQLADRYSRALFAVPGSPLDPRCRGSNDLLRTRNAHLVETIEDILPYLRHSHAAAGQVLSGFAEAQEEWGAPSAAGDADLDRVRRMIPSLISFTPVPVDDLVRRCQFSVSAVLTVLTELELAGRAEMLPGGAVVQLMPDGTG</sequence>
<evidence type="ECO:0000256" key="1">
    <source>
        <dbReference type="ARBA" id="ARBA00006525"/>
    </source>
</evidence>
<reference evidence="4 5" key="1">
    <citation type="submission" date="2016-03" db="EMBL/GenBank/DDBJ databases">
        <title>Acetic acid bacteria sequencing.</title>
        <authorList>
            <person name="Brandt J."/>
            <person name="Jakob F."/>
            <person name="Vogel R.F."/>
        </authorList>
    </citation>
    <scope>NUCLEOTIDE SEQUENCE [LARGE SCALE GENOMIC DNA]</scope>
    <source>
        <strain evidence="4 5">TMW2.1153</strain>
    </source>
</reference>
<dbReference type="Pfam" id="PF17782">
    <property type="entry name" value="WHD_DprA"/>
    <property type="match status" value="1"/>
</dbReference>
<proteinExistence type="inferred from homology"/>
<gene>
    <name evidence="4" type="ORF">A0U92_09330</name>
</gene>
<keyword evidence="5" id="KW-1185">Reference proteome</keyword>
<organism evidence="4 5">
    <name type="scientific">Acetobacter aceti</name>
    <dbReference type="NCBI Taxonomy" id="435"/>
    <lineage>
        <taxon>Bacteria</taxon>
        <taxon>Pseudomonadati</taxon>
        <taxon>Pseudomonadota</taxon>
        <taxon>Alphaproteobacteria</taxon>
        <taxon>Acetobacterales</taxon>
        <taxon>Acetobacteraceae</taxon>
        <taxon>Acetobacter</taxon>
        <taxon>Acetobacter subgen. Acetobacter</taxon>
    </lineage>
</organism>
<dbReference type="InterPro" id="IPR003488">
    <property type="entry name" value="DprA"/>
</dbReference>
<dbReference type="NCBIfam" id="TIGR00732">
    <property type="entry name" value="dprA"/>
    <property type="match status" value="1"/>
</dbReference>
<dbReference type="SUPFAM" id="SSF102405">
    <property type="entry name" value="MCP/YpsA-like"/>
    <property type="match status" value="1"/>
</dbReference>
<dbReference type="Gene3D" id="1.10.10.10">
    <property type="entry name" value="Winged helix-like DNA-binding domain superfamily/Winged helix DNA-binding domain"/>
    <property type="match status" value="1"/>
</dbReference>
<dbReference type="OrthoDB" id="9785707at2"/>
<evidence type="ECO:0000259" key="3">
    <source>
        <dbReference type="Pfam" id="PF17782"/>
    </source>
</evidence>
<dbReference type="STRING" id="435.A0U92_09330"/>
<comment type="similarity">
    <text evidence="1">Belongs to the DprA/Smf family.</text>
</comment>
<dbReference type="InterPro" id="IPR041614">
    <property type="entry name" value="DprA_WH"/>
</dbReference>
<dbReference type="PANTHER" id="PTHR43022">
    <property type="entry name" value="PROTEIN SMF"/>
    <property type="match status" value="1"/>
</dbReference>
<feature type="domain" description="Smf/DprA SLOG" evidence="2">
    <location>
        <begin position="80"/>
        <end position="292"/>
    </location>
</feature>
<dbReference type="eggNOG" id="COG0758">
    <property type="taxonomic scope" value="Bacteria"/>
</dbReference>
<protein>
    <submittedName>
        <fullName evidence="4">DNA processing protein DprA</fullName>
    </submittedName>
</protein>
<dbReference type="InterPro" id="IPR057666">
    <property type="entry name" value="DrpA_SLOG"/>
</dbReference>
<evidence type="ECO:0000313" key="5">
    <source>
        <dbReference type="Proteomes" id="UP000188937"/>
    </source>
</evidence>
<dbReference type="Gene3D" id="3.40.50.450">
    <property type="match status" value="1"/>
</dbReference>
<dbReference type="Pfam" id="PF21102">
    <property type="entry name" value="DprA_N"/>
    <property type="match status" value="1"/>
</dbReference>
<evidence type="ECO:0000313" key="4">
    <source>
        <dbReference type="EMBL" id="AQS86385.1"/>
    </source>
</evidence>
<dbReference type="KEGG" id="aace:A0U92_09330"/>